<feature type="region of interest" description="Disordered" evidence="1">
    <location>
        <begin position="1"/>
        <end position="75"/>
    </location>
</feature>
<evidence type="ECO:0000313" key="4">
    <source>
        <dbReference type="Proteomes" id="UP001419268"/>
    </source>
</evidence>
<feature type="compositionally biased region" description="Basic residues" evidence="1">
    <location>
        <begin position="47"/>
        <end position="57"/>
    </location>
</feature>
<evidence type="ECO:0000256" key="1">
    <source>
        <dbReference type="SAM" id="MobiDB-lite"/>
    </source>
</evidence>
<keyword evidence="2" id="KW-0472">Membrane</keyword>
<keyword evidence="2" id="KW-0812">Transmembrane</keyword>
<gene>
    <name evidence="3" type="ORF">Scep_009407</name>
</gene>
<evidence type="ECO:0000256" key="2">
    <source>
        <dbReference type="SAM" id="Phobius"/>
    </source>
</evidence>
<feature type="transmembrane region" description="Helical" evidence="2">
    <location>
        <begin position="127"/>
        <end position="147"/>
    </location>
</feature>
<protein>
    <submittedName>
        <fullName evidence="3">Uncharacterized protein</fullName>
    </submittedName>
</protein>
<proteinExistence type="predicted"/>
<keyword evidence="4" id="KW-1185">Reference proteome</keyword>
<comment type="caution">
    <text evidence="3">The sequence shown here is derived from an EMBL/GenBank/DDBJ whole genome shotgun (WGS) entry which is preliminary data.</text>
</comment>
<keyword evidence="2" id="KW-1133">Transmembrane helix</keyword>
<dbReference type="Proteomes" id="UP001419268">
    <property type="component" value="Unassembled WGS sequence"/>
</dbReference>
<dbReference type="EMBL" id="JBBNAG010000004">
    <property type="protein sequence ID" value="KAK9139726.1"/>
    <property type="molecule type" value="Genomic_DNA"/>
</dbReference>
<accession>A0AAP0JTN4</accession>
<dbReference type="AlphaFoldDB" id="A0AAP0JTN4"/>
<reference evidence="3 4" key="1">
    <citation type="submission" date="2024-01" db="EMBL/GenBank/DDBJ databases">
        <title>Genome assemblies of Stephania.</title>
        <authorList>
            <person name="Yang L."/>
        </authorList>
    </citation>
    <scope>NUCLEOTIDE SEQUENCE [LARGE SCALE GENOMIC DNA]</scope>
    <source>
        <strain evidence="3">JXDWG</strain>
        <tissue evidence="3">Leaf</tissue>
    </source>
</reference>
<organism evidence="3 4">
    <name type="scientific">Stephania cephalantha</name>
    <dbReference type="NCBI Taxonomy" id="152367"/>
    <lineage>
        <taxon>Eukaryota</taxon>
        <taxon>Viridiplantae</taxon>
        <taxon>Streptophyta</taxon>
        <taxon>Embryophyta</taxon>
        <taxon>Tracheophyta</taxon>
        <taxon>Spermatophyta</taxon>
        <taxon>Magnoliopsida</taxon>
        <taxon>Ranunculales</taxon>
        <taxon>Menispermaceae</taxon>
        <taxon>Menispermoideae</taxon>
        <taxon>Cissampelideae</taxon>
        <taxon>Stephania</taxon>
    </lineage>
</organism>
<sequence length="171" mass="18643">MMQMRRMMAARERHSHGQEFMRDATNGDSNDGSAHGAASEETTMARLRPKQWRKRATLKQERETAGTMPAAANDGATESGARAVRWCCSDVASRAAAQQVAAAAAAVNDVEQAWRGSALRHNRSPGMFTLLFISSVFVFILFSRVSVYGRRDAVFGSLVDDPIVATVLVIP</sequence>
<name>A0AAP0JTN4_9MAGN</name>
<evidence type="ECO:0000313" key="3">
    <source>
        <dbReference type="EMBL" id="KAK9139726.1"/>
    </source>
</evidence>
<feature type="compositionally biased region" description="Basic and acidic residues" evidence="1">
    <location>
        <begin position="9"/>
        <end position="22"/>
    </location>
</feature>